<evidence type="ECO:0000313" key="7">
    <source>
        <dbReference type="EMBL" id="ACF11462.1"/>
    </source>
</evidence>
<keyword evidence="5" id="KW-0472">Membrane</keyword>
<dbReference type="KEGG" id="cpc:Cpar_1054"/>
<dbReference type="OrthoDB" id="594838at2"/>
<evidence type="ECO:0000256" key="4">
    <source>
        <dbReference type="ARBA" id="ARBA00022989"/>
    </source>
</evidence>
<dbReference type="GO" id="GO:0005886">
    <property type="term" value="C:plasma membrane"/>
    <property type="evidence" value="ECO:0007669"/>
    <property type="project" value="UniProtKB-SubCell"/>
</dbReference>
<dbReference type="AlphaFoldDB" id="B3QNF9"/>
<keyword evidence="8" id="KW-1185">Reference proteome</keyword>
<feature type="domain" description="Phosphatidylglycerol lysyltransferase C-terminal" evidence="6">
    <location>
        <begin position="51"/>
        <end position="267"/>
    </location>
</feature>
<dbReference type="HOGENOM" id="CLU_899243_0_0_10"/>
<sequence length="309" mass="35236">MGMSLPSSWLSIDGSEPQYHEVKLPISRHTWLPFADVPHSYDHVALYNDLKNAYPEGFVIRGCPPEISQLFHALRHDTCRTGVDAVIDLSDRSHFDGKKVLAALKRGWRHGSVEEIPLNKDHADRLQLLISESSHAGKPPLKHLFRNDPLNASRCFVFRSFSGHWLACLTLTRQTENAYRTELMIRNRHAPGDIMECLIADAAEILRSEGAAELSLGEVPFMLHEDDNRPLSIIERLLFSAAPLFRHAYDYHGLYHFKNKFRPVWRTMRLCAGPGVWLSPSLLVELAHSMGFIDLLTDRTLFHWLEPSS</sequence>
<dbReference type="Proteomes" id="UP000008811">
    <property type="component" value="Chromosome"/>
</dbReference>
<evidence type="ECO:0000256" key="5">
    <source>
        <dbReference type="ARBA" id="ARBA00023136"/>
    </source>
</evidence>
<dbReference type="InterPro" id="IPR051211">
    <property type="entry name" value="PG_lysyltransferase"/>
</dbReference>
<keyword evidence="2" id="KW-1003">Cell membrane</keyword>
<organism evidence="7 8">
    <name type="scientific">Chlorobaculum parvum (strain DSM 263 / NCIMB 8327)</name>
    <name type="common">Chlorobium vibrioforme subsp. thiosulfatophilum</name>
    <dbReference type="NCBI Taxonomy" id="517417"/>
    <lineage>
        <taxon>Bacteria</taxon>
        <taxon>Pseudomonadati</taxon>
        <taxon>Chlorobiota</taxon>
        <taxon>Chlorobiia</taxon>
        <taxon>Chlorobiales</taxon>
        <taxon>Chlorobiaceae</taxon>
        <taxon>Chlorobaculum</taxon>
    </lineage>
</organism>
<protein>
    <recommendedName>
        <fullName evidence="6">Phosphatidylglycerol lysyltransferase C-terminal domain-containing protein</fullName>
    </recommendedName>
</protein>
<dbReference type="PANTHER" id="PTHR34697">
    <property type="entry name" value="PHOSPHATIDYLGLYCEROL LYSYLTRANSFERASE"/>
    <property type="match status" value="1"/>
</dbReference>
<dbReference type="eggNOG" id="COG2898">
    <property type="taxonomic scope" value="Bacteria"/>
</dbReference>
<evidence type="ECO:0000313" key="8">
    <source>
        <dbReference type="Proteomes" id="UP000008811"/>
    </source>
</evidence>
<keyword evidence="3" id="KW-0812">Transmembrane</keyword>
<dbReference type="Pfam" id="PF09924">
    <property type="entry name" value="LPG_synthase_C"/>
    <property type="match status" value="1"/>
</dbReference>
<name>B3QNF9_CHLP8</name>
<keyword evidence="4" id="KW-1133">Transmembrane helix</keyword>
<dbReference type="RefSeq" id="WP_012502295.1">
    <property type="nucleotide sequence ID" value="NC_011027.1"/>
</dbReference>
<accession>B3QNF9</accession>
<dbReference type="InterPro" id="IPR024320">
    <property type="entry name" value="LPG_synthase_C"/>
</dbReference>
<dbReference type="GO" id="GO:0055091">
    <property type="term" value="P:phospholipid homeostasis"/>
    <property type="evidence" value="ECO:0007669"/>
    <property type="project" value="TreeGrafter"/>
</dbReference>
<dbReference type="PANTHER" id="PTHR34697:SF2">
    <property type="entry name" value="PHOSPHATIDYLGLYCEROL LYSYLTRANSFERASE"/>
    <property type="match status" value="1"/>
</dbReference>
<evidence type="ECO:0000259" key="6">
    <source>
        <dbReference type="Pfam" id="PF09924"/>
    </source>
</evidence>
<reference evidence="7" key="1">
    <citation type="submission" date="2008-06" db="EMBL/GenBank/DDBJ databases">
        <title>Complete sequence of Chlorobaculum parvum NCIB 8327.</title>
        <authorList>
            <consortium name="US DOE Joint Genome Institute"/>
            <person name="Lucas S."/>
            <person name="Copeland A."/>
            <person name="Lapidus A."/>
            <person name="Glavina del Rio T."/>
            <person name="Dalin E."/>
            <person name="Tice H."/>
            <person name="Bruce D."/>
            <person name="Goodwin L."/>
            <person name="Pitluck S."/>
            <person name="Schmutz J."/>
            <person name="Larimer F."/>
            <person name="Land M."/>
            <person name="Hauser L."/>
            <person name="Kyrpides N."/>
            <person name="Mikhailova N."/>
            <person name="Zhao F."/>
            <person name="Li T."/>
            <person name="Liu Z."/>
            <person name="Overmann J."/>
            <person name="Bryant D.A."/>
            <person name="Richardson P."/>
        </authorList>
    </citation>
    <scope>NUCLEOTIDE SEQUENCE [LARGE SCALE GENOMIC DNA]</scope>
    <source>
        <strain evidence="7">NCIB 8327</strain>
    </source>
</reference>
<evidence type="ECO:0000256" key="2">
    <source>
        <dbReference type="ARBA" id="ARBA00022475"/>
    </source>
</evidence>
<dbReference type="EMBL" id="CP001099">
    <property type="protein sequence ID" value="ACF11462.1"/>
    <property type="molecule type" value="Genomic_DNA"/>
</dbReference>
<evidence type="ECO:0000256" key="1">
    <source>
        <dbReference type="ARBA" id="ARBA00004651"/>
    </source>
</evidence>
<gene>
    <name evidence="7" type="ordered locus">Cpar_1054</name>
</gene>
<dbReference type="STRING" id="517417.Cpar_1054"/>
<dbReference type="GO" id="GO:0016755">
    <property type="term" value="F:aminoacyltransferase activity"/>
    <property type="evidence" value="ECO:0007669"/>
    <property type="project" value="TreeGrafter"/>
</dbReference>
<comment type="subcellular location">
    <subcellularLocation>
        <location evidence="1">Cell membrane</location>
        <topology evidence="1">Multi-pass membrane protein</topology>
    </subcellularLocation>
</comment>
<evidence type="ECO:0000256" key="3">
    <source>
        <dbReference type="ARBA" id="ARBA00022692"/>
    </source>
</evidence>
<proteinExistence type="predicted"/>